<keyword evidence="2" id="KW-0560">Oxidoreductase</keyword>
<feature type="compositionally biased region" description="Basic and acidic residues" evidence="3">
    <location>
        <begin position="1"/>
        <end position="23"/>
    </location>
</feature>
<gene>
    <name evidence="6" type="ORF">H8S09_00540</name>
</gene>
<dbReference type="SUPFAM" id="SSF51735">
    <property type="entry name" value="NAD(P)-binding Rossmann-fold domains"/>
    <property type="match status" value="1"/>
</dbReference>
<sequence>MIKSDNISDYKKHTTDPDHKSDNRNATTNSDTRLENRKLRLAILGAGGIARKMAETVNRMEEVELYAVASRTEEKARQFADTYHASRWYGSYEEMVADDGIDLVYVATPHSHHKEHTMLCLNYNRAVLCEKAFAVNTKEAEDMIRLAKEKNILLAEAMWVRYMPMSFTLKEIIDSDVIGKITGLTANLGYSLMQVERLIRPELAGGALLDLAPYTLNFATWVLGDNVSTIHTTMTPHETGVDKTEFINLIYPDGAIAGLFTTMESATDRRGVIYGTKGYIEVDNINNYEAFRIYENDRRLVQTINCPAQISGYEYEVLACKRALEKGLTECPEMPHEHTLYIMRLFDEIRKSW</sequence>
<reference evidence="6 7" key="1">
    <citation type="submission" date="2020-08" db="EMBL/GenBank/DDBJ databases">
        <title>Genome public.</title>
        <authorList>
            <person name="Liu C."/>
            <person name="Sun Q."/>
        </authorList>
    </citation>
    <scope>NUCLEOTIDE SEQUENCE [LARGE SCALE GENOMIC DNA]</scope>
    <source>
        <strain evidence="6 7">NSJ-10</strain>
    </source>
</reference>
<evidence type="ECO:0000259" key="4">
    <source>
        <dbReference type="Pfam" id="PF01408"/>
    </source>
</evidence>
<keyword evidence="7" id="KW-1185">Reference proteome</keyword>
<dbReference type="Pfam" id="PF01408">
    <property type="entry name" value="GFO_IDH_MocA"/>
    <property type="match status" value="1"/>
</dbReference>
<accession>A0A8I0DTM0</accession>
<proteinExistence type="inferred from homology"/>
<dbReference type="SUPFAM" id="SSF55347">
    <property type="entry name" value="Glyceraldehyde-3-phosphate dehydrogenase-like, C-terminal domain"/>
    <property type="match status" value="1"/>
</dbReference>
<evidence type="ECO:0000259" key="5">
    <source>
        <dbReference type="Pfam" id="PF22725"/>
    </source>
</evidence>
<evidence type="ECO:0000256" key="1">
    <source>
        <dbReference type="ARBA" id="ARBA00010928"/>
    </source>
</evidence>
<feature type="domain" description="GFO/IDH/MocA-like oxidoreductase" evidence="5">
    <location>
        <begin position="168"/>
        <end position="281"/>
    </location>
</feature>
<dbReference type="InterPro" id="IPR036291">
    <property type="entry name" value="NAD(P)-bd_dom_sf"/>
</dbReference>
<dbReference type="EMBL" id="JACOOX010000001">
    <property type="protein sequence ID" value="MBC5661392.1"/>
    <property type="molecule type" value="Genomic_DNA"/>
</dbReference>
<dbReference type="Gene3D" id="3.30.360.10">
    <property type="entry name" value="Dihydrodipicolinate Reductase, domain 2"/>
    <property type="match status" value="1"/>
</dbReference>
<feature type="region of interest" description="Disordered" evidence="3">
    <location>
        <begin position="1"/>
        <end position="33"/>
    </location>
</feature>
<comment type="caution">
    <text evidence="6">The sequence shown here is derived from an EMBL/GenBank/DDBJ whole genome shotgun (WGS) entry which is preliminary data.</text>
</comment>
<dbReference type="InterPro" id="IPR055170">
    <property type="entry name" value="GFO_IDH_MocA-like_dom"/>
</dbReference>
<dbReference type="InterPro" id="IPR050984">
    <property type="entry name" value="Gfo/Idh/MocA_domain"/>
</dbReference>
<dbReference type="GO" id="GO:0016491">
    <property type="term" value="F:oxidoreductase activity"/>
    <property type="evidence" value="ECO:0007669"/>
    <property type="project" value="UniProtKB-KW"/>
</dbReference>
<protein>
    <submittedName>
        <fullName evidence="6">Gfo/Idh/MocA family oxidoreductase</fullName>
    </submittedName>
</protein>
<dbReference type="Gene3D" id="3.40.50.720">
    <property type="entry name" value="NAD(P)-binding Rossmann-like Domain"/>
    <property type="match status" value="1"/>
</dbReference>
<dbReference type="RefSeq" id="WP_186847200.1">
    <property type="nucleotide sequence ID" value="NZ_JACOOX010000001.1"/>
</dbReference>
<dbReference type="PANTHER" id="PTHR22604:SF105">
    <property type="entry name" value="TRANS-1,2-DIHYDROBENZENE-1,2-DIOL DEHYDROGENASE"/>
    <property type="match status" value="1"/>
</dbReference>
<dbReference type="Proteomes" id="UP000615234">
    <property type="component" value="Unassembled WGS sequence"/>
</dbReference>
<name>A0A8I0DTM0_9FIRM</name>
<dbReference type="GO" id="GO:0000166">
    <property type="term" value="F:nucleotide binding"/>
    <property type="evidence" value="ECO:0007669"/>
    <property type="project" value="InterPro"/>
</dbReference>
<dbReference type="AlphaFoldDB" id="A0A8I0DTM0"/>
<evidence type="ECO:0000256" key="3">
    <source>
        <dbReference type="SAM" id="MobiDB-lite"/>
    </source>
</evidence>
<dbReference type="Pfam" id="PF22725">
    <property type="entry name" value="GFO_IDH_MocA_C3"/>
    <property type="match status" value="1"/>
</dbReference>
<organism evidence="6 7">
    <name type="scientific">Coprococcus hominis</name>
    <name type="common">ex Liu et al. 2022</name>
    <dbReference type="NCBI Taxonomy" id="2763039"/>
    <lineage>
        <taxon>Bacteria</taxon>
        <taxon>Bacillati</taxon>
        <taxon>Bacillota</taxon>
        <taxon>Clostridia</taxon>
        <taxon>Lachnospirales</taxon>
        <taxon>Lachnospiraceae</taxon>
        <taxon>Coprococcus</taxon>
    </lineage>
</organism>
<feature type="domain" description="Gfo/Idh/MocA-like oxidoreductase N-terminal" evidence="4">
    <location>
        <begin position="40"/>
        <end position="154"/>
    </location>
</feature>
<dbReference type="PANTHER" id="PTHR22604">
    <property type="entry name" value="OXIDOREDUCTASES"/>
    <property type="match status" value="1"/>
</dbReference>
<comment type="similarity">
    <text evidence="1">Belongs to the Gfo/Idh/MocA family.</text>
</comment>
<evidence type="ECO:0000313" key="7">
    <source>
        <dbReference type="Proteomes" id="UP000615234"/>
    </source>
</evidence>
<evidence type="ECO:0000256" key="2">
    <source>
        <dbReference type="ARBA" id="ARBA00023002"/>
    </source>
</evidence>
<evidence type="ECO:0000313" key="6">
    <source>
        <dbReference type="EMBL" id="MBC5661392.1"/>
    </source>
</evidence>
<dbReference type="InterPro" id="IPR000683">
    <property type="entry name" value="Gfo/Idh/MocA-like_OxRdtase_N"/>
</dbReference>